<dbReference type="RefSeq" id="WP_236114596.1">
    <property type="nucleotide sequence ID" value="NZ_JAKGTI010000002.1"/>
</dbReference>
<dbReference type="Pfam" id="PF03995">
    <property type="entry name" value="Inhibitor_I36"/>
    <property type="match status" value="1"/>
</dbReference>
<dbReference type="InterPro" id="IPR052354">
    <property type="entry name" value="Cell_Wall_Dynamics_Protein"/>
</dbReference>
<feature type="signal peptide" evidence="3">
    <location>
        <begin position="1"/>
        <end position="26"/>
    </location>
</feature>
<dbReference type="SMART" id="SM00247">
    <property type="entry name" value="XTALbg"/>
    <property type="match status" value="1"/>
</dbReference>
<dbReference type="SUPFAM" id="SSF49695">
    <property type="entry name" value="gamma-Crystallin-like"/>
    <property type="match status" value="1"/>
</dbReference>
<gene>
    <name evidence="5" type="ORF">L1I42_11110</name>
</gene>
<feature type="chain" id="PRO_5045286587" evidence="3">
    <location>
        <begin position="27"/>
        <end position="289"/>
    </location>
</feature>
<protein>
    <submittedName>
        <fullName evidence="5">SH3 domain-containing protein</fullName>
    </submittedName>
</protein>
<dbReference type="Gene3D" id="2.60.20.10">
    <property type="entry name" value="Crystallins"/>
    <property type="match status" value="1"/>
</dbReference>
<dbReference type="InterPro" id="IPR011024">
    <property type="entry name" value="G_crystallin-like"/>
</dbReference>
<dbReference type="InterPro" id="IPR001064">
    <property type="entry name" value="Beta/gamma_crystallin"/>
</dbReference>
<evidence type="ECO:0000313" key="6">
    <source>
        <dbReference type="Proteomes" id="UP001201217"/>
    </source>
</evidence>
<dbReference type="SMART" id="SM00287">
    <property type="entry name" value="SH3b"/>
    <property type="match status" value="2"/>
</dbReference>
<sequence>MYLRQVLYTFAAAITGVTLMAGSAMAYSATSTTALNVRSGPSTDYRVVDTLYAGEEVNVERCSSSRNWCYITHTGPDGWVSARYLNRTGGGNTGGNGNDYDGGTAVNYTARATVALNVRSGPGTGYRVVDALYRGERVNVERCSGSWCYITHDGPDGWVAARYLSRTSGGGDTGGNQNEPGFSVEFGSDGEFSFSIGNRPEPEPDENDQACFYRDFAYGGPSFCLEKGEGVSLLQGSWNDSISSIRVEGDVQVTACMHANFGGNCIVTDKNIRSLGANMNDEISSIQVR</sequence>
<organism evidence="5 6">
    <name type="scientific">Maritalea mediterranea</name>
    <dbReference type="NCBI Taxonomy" id="2909667"/>
    <lineage>
        <taxon>Bacteria</taxon>
        <taxon>Pseudomonadati</taxon>
        <taxon>Pseudomonadota</taxon>
        <taxon>Alphaproteobacteria</taxon>
        <taxon>Hyphomicrobiales</taxon>
        <taxon>Devosiaceae</taxon>
        <taxon>Maritalea</taxon>
    </lineage>
</organism>
<dbReference type="Pfam" id="PF08239">
    <property type="entry name" value="SH3_3"/>
    <property type="match status" value="2"/>
</dbReference>
<evidence type="ECO:0000256" key="1">
    <source>
        <dbReference type="ARBA" id="ARBA00009646"/>
    </source>
</evidence>
<feature type="domain" description="SH3b" evidence="4">
    <location>
        <begin position="105"/>
        <end position="168"/>
    </location>
</feature>
<name>A0ABS9E862_9HYPH</name>
<comment type="similarity">
    <text evidence="1">Belongs to the beta/gamma-crystallin family.</text>
</comment>
<evidence type="ECO:0000256" key="3">
    <source>
        <dbReference type="SAM" id="SignalP"/>
    </source>
</evidence>
<keyword evidence="6" id="KW-1185">Reference proteome</keyword>
<evidence type="ECO:0000313" key="5">
    <source>
        <dbReference type="EMBL" id="MCF4099036.1"/>
    </source>
</evidence>
<dbReference type="InterPro" id="IPR003646">
    <property type="entry name" value="SH3-like_bac-type"/>
</dbReference>
<accession>A0ABS9E862</accession>
<keyword evidence="2" id="KW-0677">Repeat</keyword>
<keyword evidence="3" id="KW-0732">Signal</keyword>
<dbReference type="PANTHER" id="PTHR34408">
    <property type="entry name" value="FAMILY PROTEIN, PUTATIVE-RELATED"/>
    <property type="match status" value="1"/>
</dbReference>
<feature type="domain" description="SH3b" evidence="4">
    <location>
        <begin position="24"/>
        <end position="89"/>
    </location>
</feature>
<dbReference type="Gene3D" id="2.30.30.40">
    <property type="entry name" value="SH3 Domains"/>
    <property type="match status" value="2"/>
</dbReference>
<reference evidence="5 6" key="1">
    <citation type="submission" date="2022-01" db="EMBL/GenBank/DDBJ databases">
        <title>Maritalea mediterranea sp. nov., isolated from marine plastic residues from the Malva-rosa beach (Valencia, Spain).</title>
        <authorList>
            <person name="Vidal-Verdu A."/>
            <person name="Molina-Menor E."/>
            <person name="Pascual J."/>
            <person name="Pereto J."/>
            <person name="Porcar M."/>
        </authorList>
    </citation>
    <scope>NUCLEOTIDE SEQUENCE [LARGE SCALE GENOMIC DNA]</scope>
    <source>
        <strain evidence="5 6">P4.10X</strain>
    </source>
</reference>
<evidence type="ECO:0000256" key="2">
    <source>
        <dbReference type="ARBA" id="ARBA00022737"/>
    </source>
</evidence>
<dbReference type="EMBL" id="JAKGTI010000002">
    <property type="protein sequence ID" value="MCF4099036.1"/>
    <property type="molecule type" value="Genomic_DNA"/>
</dbReference>
<dbReference type="PROSITE" id="PS51781">
    <property type="entry name" value="SH3B"/>
    <property type="match status" value="2"/>
</dbReference>
<comment type="caution">
    <text evidence="5">The sequence shown here is derived from an EMBL/GenBank/DDBJ whole genome shotgun (WGS) entry which is preliminary data.</text>
</comment>
<dbReference type="Proteomes" id="UP001201217">
    <property type="component" value="Unassembled WGS sequence"/>
</dbReference>
<dbReference type="PANTHER" id="PTHR34408:SF1">
    <property type="entry name" value="GLYCOSYL HYDROLASE FAMILY 19 DOMAIN-CONTAINING PROTEIN HI_1415"/>
    <property type="match status" value="1"/>
</dbReference>
<proteinExistence type="inferred from homology"/>
<evidence type="ECO:0000259" key="4">
    <source>
        <dbReference type="PROSITE" id="PS51781"/>
    </source>
</evidence>